<gene>
    <name evidence="3" type="ORF">LWI29_031763</name>
</gene>
<evidence type="ECO:0000256" key="1">
    <source>
        <dbReference type="ARBA" id="ARBA00023268"/>
    </source>
</evidence>
<name>A0AA39SVU8_ACESA</name>
<dbReference type="Gene3D" id="3.10.10.10">
    <property type="entry name" value="HIV Type 1 Reverse Transcriptase, subunit A, domain 1"/>
    <property type="match status" value="1"/>
</dbReference>
<sequence>MLGIPLNLAVHRLAVDATVKPVKQKRRHFNTERNTTVQEDVDKLLKARFIRESRYPEWIANVVMIMMHPANQDKTNFIIGQGLYYYKVMPFGLKNAGATYQRLMNKLFKPLIGKSMEVYIYDMITKSQMTHQHPEDLRQTFQVIRENQMRLNPAKCAFGVAARKFLGFMVHERGIEANPEKIKAIIELESPNTLQQAQGLIGRIAALNRFISRSTDKCLPFFKIIKQGKNMKWDQKSEQAFQALKEYLASPPLLVKPIPGEELQLYLAVSETATSGALVKECSDGIQRPIYYVSQALSKSEKNYTILEKLAFALVTAARKLRPYFQAHTVAVVTNQPLRQFLQRPDVSGRLVLWALELTQYDIRYKARKTIKAQALANFVAEFSMISLPGCSYSSKHISEISRMVDGWFEFKVTNNEAEYEALLAGIKVATEQGAKYLVVRSDSQLVINQALDEVHAGDCGNHVSRERLAYQVLRMGYYWPTIHQDAKEFVQSCEPCQKTEDLHHLPPEKLTLISTPYPFAIWGLDLIGPFPTAPGQAKHAIIAIDYFTRWVEAKSLVQITEANTTSFVKEYIVCRFGTPMAIITDLGKQFDNANFKFFCEEKGIDLRLALVAHPQSNGLVEATNKTIKKFLKKKLQQKKGG</sequence>
<dbReference type="InterPro" id="IPR043502">
    <property type="entry name" value="DNA/RNA_pol_sf"/>
</dbReference>
<dbReference type="PANTHER" id="PTHR37984">
    <property type="entry name" value="PROTEIN CBG26694"/>
    <property type="match status" value="1"/>
</dbReference>
<comment type="caution">
    <text evidence="3">The sequence shown here is derived from an EMBL/GenBank/DDBJ whole genome shotgun (WGS) entry which is preliminary data.</text>
</comment>
<dbReference type="Gene3D" id="3.30.420.10">
    <property type="entry name" value="Ribonuclease H-like superfamily/Ribonuclease H"/>
    <property type="match status" value="1"/>
</dbReference>
<dbReference type="InterPro" id="IPR050951">
    <property type="entry name" value="Retrovirus_Pol_polyprotein"/>
</dbReference>
<dbReference type="SUPFAM" id="SSF53098">
    <property type="entry name" value="Ribonuclease H-like"/>
    <property type="match status" value="2"/>
</dbReference>
<feature type="domain" description="Integrase catalytic" evidence="2">
    <location>
        <begin position="513"/>
        <end position="642"/>
    </location>
</feature>
<protein>
    <recommendedName>
        <fullName evidence="2">Integrase catalytic domain-containing protein</fullName>
    </recommendedName>
</protein>
<dbReference type="GO" id="GO:0003676">
    <property type="term" value="F:nucleic acid binding"/>
    <property type="evidence" value="ECO:0007669"/>
    <property type="project" value="InterPro"/>
</dbReference>
<dbReference type="GO" id="GO:0015074">
    <property type="term" value="P:DNA integration"/>
    <property type="evidence" value="ECO:0007669"/>
    <property type="project" value="InterPro"/>
</dbReference>
<dbReference type="InterPro" id="IPR001584">
    <property type="entry name" value="Integrase_cat-core"/>
</dbReference>
<evidence type="ECO:0000313" key="4">
    <source>
        <dbReference type="Proteomes" id="UP001168877"/>
    </source>
</evidence>
<dbReference type="InterPro" id="IPR012337">
    <property type="entry name" value="RNaseH-like_sf"/>
</dbReference>
<dbReference type="InterPro" id="IPR043128">
    <property type="entry name" value="Rev_trsase/Diguanyl_cyclase"/>
</dbReference>
<organism evidence="3 4">
    <name type="scientific">Acer saccharum</name>
    <name type="common">Sugar maple</name>
    <dbReference type="NCBI Taxonomy" id="4024"/>
    <lineage>
        <taxon>Eukaryota</taxon>
        <taxon>Viridiplantae</taxon>
        <taxon>Streptophyta</taxon>
        <taxon>Embryophyta</taxon>
        <taxon>Tracheophyta</taxon>
        <taxon>Spermatophyta</taxon>
        <taxon>Magnoliopsida</taxon>
        <taxon>eudicotyledons</taxon>
        <taxon>Gunneridae</taxon>
        <taxon>Pentapetalae</taxon>
        <taxon>rosids</taxon>
        <taxon>malvids</taxon>
        <taxon>Sapindales</taxon>
        <taxon>Sapindaceae</taxon>
        <taxon>Hippocastanoideae</taxon>
        <taxon>Acereae</taxon>
        <taxon>Acer</taxon>
    </lineage>
</organism>
<dbReference type="Pfam" id="PF17919">
    <property type="entry name" value="RT_RNaseH_2"/>
    <property type="match status" value="1"/>
</dbReference>
<dbReference type="InterPro" id="IPR041588">
    <property type="entry name" value="Integrase_H2C2"/>
</dbReference>
<dbReference type="PROSITE" id="PS50994">
    <property type="entry name" value="INTEGRASE"/>
    <property type="match status" value="1"/>
</dbReference>
<reference evidence="3" key="1">
    <citation type="journal article" date="2022" name="Plant J.">
        <title>Strategies of tolerance reflected in two North American maple genomes.</title>
        <authorList>
            <person name="McEvoy S.L."/>
            <person name="Sezen U.U."/>
            <person name="Trouern-Trend A."/>
            <person name="McMahon S.M."/>
            <person name="Schaberg P.G."/>
            <person name="Yang J."/>
            <person name="Wegrzyn J.L."/>
            <person name="Swenson N.G."/>
        </authorList>
    </citation>
    <scope>NUCLEOTIDE SEQUENCE</scope>
    <source>
        <strain evidence="3">NS2018</strain>
    </source>
</reference>
<dbReference type="EMBL" id="JAUESC010000002">
    <property type="protein sequence ID" value="KAK0605881.1"/>
    <property type="molecule type" value="Genomic_DNA"/>
</dbReference>
<reference evidence="3" key="2">
    <citation type="submission" date="2023-06" db="EMBL/GenBank/DDBJ databases">
        <authorList>
            <person name="Swenson N.G."/>
            <person name="Wegrzyn J.L."/>
            <person name="Mcevoy S.L."/>
        </authorList>
    </citation>
    <scope>NUCLEOTIDE SEQUENCE</scope>
    <source>
        <strain evidence="3">NS2018</strain>
        <tissue evidence="3">Leaf</tissue>
    </source>
</reference>
<proteinExistence type="predicted"/>
<dbReference type="InterPro" id="IPR000477">
    <property type="entry name" value="RT_dom"/>
</dbReference>
<dbReference type="AlphaFoldDB" id="A0AA39SVU8"/>
<keyword evidence="1" id="KW-0511">Multifunctional enzyme</keyword>
<dbReference type="CDD" id="cd01647">
    <property type="entry name" value="RT_LTR"/>
    <property type="match status" value="1"/>
</dbReference>
<dbReference type="Gene3D" id="1.10.340.70">
    <property type="match status" value="1"/>
</dbReference>
<evidence type="ECO:0000259" key="2">
    <source>
        <dbReference type="PROSITE" id="PS50994"/>
    </source>
</evidence>
<dbReference type="InterPro" id="IPR041577">
    <property type="entry name" value="RT_RNaseH_2"/>
</dbReference>
<dbReference type="PANTHER" id="PTHR37984:SF5">
    <property type="entry name" value="PROTEIN NYNRIN-LIKE"/>
    <property type="match status" value="1"/>
</dbReference>
<dbReference type="Pfam" id="PF17921">
    <property type="entry name" value="Integrase_H2C2"/>
    <property type="match status" value="1"/>
</dbReference>
<keyword evidence="4" id="KW-1185">Reference proteome</keyword>
<dbReference type="Proteomes" id="UP001168877">
    <property type="component" value="Unassembled WGS sequence"/>
</dbReference>
<accession>A0AA39SVU8</accession>
<dbReference type="Pfam" id="PF00078">
    <property type="entry name" value="RVT_1"/>
    <property type="match status" value="1"/>
</dbReference>
<dbReference type="InterPro" id="IPR036397">
    <property type="entry name" value="RNaseH_sf"/>
</dbReference>
<dbReference type="SUPFAM" id="SSF56672">
    <property type="entry name" value="DNA/RNA polymerases"/>
    <property type="match status" value="1"/>
</dbReference>
<evidence type="ECO:0000313" key="3">
    <source>
        <dbReference type="EMBL" id="KAK0605881.1"/>
    </source>
</evidence>
<dbReference type="GO" id="GO:0004523">
    <property type="term" value="F:RNA-DNA hybrid ribonuclease activity"/>
    <property type="evidence" value="ECO:0007669"/>
    <property type="project" value="InterPro"/>
</dbReference>
<dbReference type="Gene3D" id="3.30.70.270">
    <property type="match status" value="2"/>
</dbReference>